<dbReference type="AlphaFoldDB" id="A0A1W2H7G0"/>
<protein>
    <submittedName>
        <fullName evidence="1">Uncharacterized protein</fullName>
    </submittedName>
</protein>
<evidence type="ECO:0000313" key="2">
    <source>
        <dbReference type="Proteomes" id="UP000192333"/>
    </source>
</evidence>
<dbReference type="EMBL" id="LT838813">
    <property type="protein sequence ID" value="SMD44850.1"/>
    <property type="molecule type" value="Genomic_DNA"/>
</dbReference>
<evidence type="ECO:0000313" key="1">
    <source>
        <dbReference type="EMBL" id="SMD44850.1"/>
    </source>
</evidence>
<dbReference type="Proteomes" id="UP000192333">
    <property type="component" value="Chromosome I"/>
</dbReference>
<name>A0A1W2H7G0_9BACT</name>
<dbReference type="RefSeq" id="WP_084121633.1">
    <property type="nucleotide sequence ID" value="NZ_LT838813.1"/>
</dbReference>
<keyword evidence="2" id="KW-1185">Reference proteome</keyword>
<proteinExistence type="predicted"/>
<accession>A0A1W2H7G0</accession>
<sequence length="115" mass="12837">MNAADLEKVYETLLSVPGMNDPVKVDLKIPRKTVLLLTEVLRKGMSPEIQSKGFGMADSLSENTKNELNAIIEESLEKAGLMELSGRLRGWGEAFFLYFLINFVIQNLTTSDLTQ</sequence>
<gene>
    <name evidence="1" type="ORF">SAMN00777080_3486</name>
</gene>
<dbReference type="STRING" id="758820.SAMN00777080_3486"/>
<reference evidence="2" key="1">
    <citation type="submission" date="2017-04" db="EMBL/GenBank/DDBJ databases">
        <authorList>
            <person name="Varghese N."/>
            <person name="Submissions S."/>
        </authorList>
    </citation>
    <scope>NUCLEOTIDE SEQUENCE [LARGE SCALE GENOMIC DNA]</scope>
    <source>
        <strain evidence="2">DSM 16537</strain>
    </source>
</reference>
<organism evidence="1 2">
    <name type="scientific">Aquiflexum balticum DSM 16537</name>
    <dbReference type="NCBI Taxonomy" id="758820"/>
    <lineage>
        <taxon>Bacteria</taxon>
        <taxon>Pseudomonadati</taxon>
        <taxon>Bacteroidota</taxon>
        <taxon>Cytophagia</taxon>
        <taxon>Cytophagales</taxon>
        <taxon>Cyclobacteriaceae</taxon>
        <taxon>Aquiflexum</taxon>
    </lineage>
</organism>